<name>A0A348AI27_9FIRM</name>
<feature type="domain" description="DUF218" evidence="1">
    <location>
        <begin position="35"/>
        <end position="179"/>
    </location>
</feature>
<protein>
    <recommendedName>
        <fullName evidence="1">DUF218 domain-containing protein</fullName>
    </recommendedName>
</protein>
<dbReference type="AlphaFoldDB" id="A0A348AI27"/>
<dbReference type="Pfam" id="PF02698">
    <property type="entry name" value="DUF218"/>
    <property type="match status" value="1"/>
</dbReference>
<dbReference type="InterPro" id="IPR003848">
    <property type="entry name" value="DUF218"/>
</dbReference>
<keyword evidence="3" id="KW-1185">Reference proteome</keyword>
<dbReference type="PANTHER" id="PTHR30336">
    <property type="entry name" value="INNER MEMBRANE PROTEIN, PROBABLE PERMEASE"/>
    <property type="match status" value="1"/>
</dbReference>
<dbReference type="Proteomes" id="UP000276437">
    <property type="component" value="Chromosome"/>
</dbReference>
<evidence type="ECO:0000313" key="2">
    <source>
        <dbReference type="EMBL" id="BBB90725.1"/>
    </source>
</evidence>
<dbReference type="KEGG" id="mana:MAMMFC1_01386"/>
<organism evidence="2 3">
    <name type="scientific">Methylomusa anaerophila</name>
    <dbReference type="NCBI Taxonomy" id="1930071"/>
    <lineage>
        <taxon>Bacteria</taxon>
        <taxon>Bacillati</taxon>
        <taxon>Bacillota</taxon>
        <taxon>Negativicutes</taxon>
        <taxon>Selenomonadales</taxon>
        <taxon>Sporomusaceae</taxon>
        <taxon>Methylomusa</taxon>
    </lineage>
</organism>
<accession>A0A348AI27</accession>
<dbReference type="EMBL" id="AP018449">
    <property type="protein sequence ID" value="BBB90725.1"/>
    <property type="molecule type" value="Genomic_DNA"/>
</dbReference>
<evidence type="ECO:0000259" key="1">
    <source>
        <dbReference type="Pfam" id="PF02698"/>
    </source>
</evidence>
<sequence length="190" mass="21052">MHKFGVIFLLLGVLLTAVIFAGRILTIDEQPRPADVIIILSGDHGARTEKGVELWRQGYAPYVMVSGGNIYHTTNIAELMAAHASELGVPKQSIVIEARAMSTFQNAIYSKALMEQHGFRSAIVVSSNYHMQRARLIFRKVFAGSGVQLAYCSVGDPEFAPNYWWTNNRSIMVVISEYVKLTGYALGRSL</sequence>
<dbReference type="GO" id="GO:0005886">
    <property type="term" value="C:plasma membrane"/>
    <property type="evidence" value="ECO:0007669"/>
    <property type="project" value="TreeGrafter"/>
</dbReference>
<dbReference type="PANTHER" id="PTHR30336:SF4">
    <property type="entry name" value="ENVELOPE BIOGENESIS FACTOR ELYC"/>
    <property type="match status" value="1"/>
</dbReference>
<dbReference type="CDD" id="cd06259">
    <property type="entry name" value="YdcF-like"/>
    <property type="match status" value="1"/>
</dbReference>
<dbReference type="InterPro" id="IPR014729">
    <property type="entry name" value="Rossmann-like_a/b/a_fold"/>
</dbReference>
<dbReference type="Gene3D" id="3.40.50.620">
    <property type="entry name" value="HUPs"/>
    <property type="match status" value="1"/>
</dbReference>
<proteinExistence type="predicted"/>
<dbReference type="GO" id="GO:0000270">
    <property type="term" value="P:peptidoglycan metabolic process"/>
    <property type="evidence" value="ECO:0007669"/>
    <property type="project" value="TreeGrafter"/>
</dbReference>
<evidence type="ECO:0000313" key="3">
    <source>
        <dbReference type="Proteomes" id="UP000276437"/>
    </source>
</evidence>
<gene>
    <name evidence="2" type="ORF">MAMMFC1_01386</name>
</gene>
<dbReference type="InterPro" id="IPR051599">
    <property type="entry name" value="Cell_Envelope_Assoc"/>
</dbReference>
<reference evidence="2 3" key="1">
    <citation type="journal article" date="2018" name="Int. J. Syst. Evol. Microbiol.">
        <title>Methylomusa anaerophila gen. nov., sp. nov., an anaerobic methanol-utilizing bacterium isolated from a microbial fuel cell.</title>
        <authorList>
            <person name="Amano N."/>
            <person name="Yamamuro A."/>
            <person name="Miyahara M."/>
            <person name="Kouzuma A."/>
            <person name="Abe T."/>
            <person name="Watanabe K."/>
        </authorList>
    </citation>
    <scope>NUCLEOTIDE SEQUENCE [LARGE SCALE GENOMIC DNA]</scope>
    <source>
        <strain evidence="2 3">MMFC1</strain>
    </source>
</reference>
<dbReference type="GO" id="GO:0043164">
    <property type="term" value="P:Gram-negative-bacterium-type cell wall biogenesis"/>
    <property type="evidence" value="ECO:0007669"/>
    <property type="project" value="TreeGrafter"/>
</dbReference>